<evidence type="ECO:0000313" key="2">
    <source>
        <dbReference type="EMBL" id="KII84627.1"/>
    </source>
</evidence>
<dbReference type="AlphaFoldDB" id="A0A0C9SRG0"/>
<organism evidence="2 3">
    <name type="scientific">Plicaturopsis crispa FD-325 SS-3</name>
    <dbReference type="NCBI Taxonomy" id="944288"/>
    <lineage>
        <taxon>Eukaryota</taxon>
        <taxon>Fungi</taxon>
        <taxon>Dikarya</taxon>
        <taxon>Basidiomycota</taxon>
        <taxon>Agaricomycotina</taxon>
        <taxon>Agaricomycetes</taxon>
        <taxon>Agaricomycetidae</taxon>
        <taxon>Amylocorticiales</taxon>
        <taxon>Amylocorticiaceae</taxon>
        <taxon>Plicatura</taxon>
        <taxon>Plicaturopsis crispa</taxon>
    </lineage>
</organism>
<accession>A0A0C9SRG0</accession>
<evidence type="ECO:0000256" key="1">
    <source>
        <dbReference type="SAM" id="Phobius"/>
    </source>
</evidence>
<keyword evidence="3" id="KW-1185">Reference proteome</keyword>
<dbReference type="Proteomes" id="UP000053263">
    <property type="component" value="Unassembled WGS sequence"/>
</dbReference>
<dbReference type="EMBL" id="KN832570">
    <property type="protein sequence ID" value="KII84627.1"/>
    <property type="molecule type" value="Genomic_DNA"/>
</dbReference>
<keyword evidence="1" id="KW-1133">Transmembrane helix</keyword>
<protein>
    <submittedName>
        <fullName evidence="2">Uncharacterized protein</fullName>
    </submittedName>
</protein>
<dbReference type="OrthoDB" id="3258294at2759"/>
<proteinExistence type="predicted"/>
<reference evidence="2 3" key="1">
    <citation type="submission" date="2014-06" db="EMBL/GenBank/DDBJ databases">
        <title>Evolutionary Origins and Diversification of the Mycorrhizal Mutualists.</title>
        <authorList>
            <consortium name="DOE Joint Genome Institute"/>
            <consortium name="Mycorrhizal Genomics Consortium"/>
            <person name="Kohler A."/>
            <person name="Kuo A."/>
            <person name="Nagy L.G."/>
            <person name="Floudas D."/>
            <person name="Copeland A."/>
            <person name="Barry K.W."/>
            <person name="Cichocki N."/>
            <person name="Veneault-Fourrey C."/>
            <person name="LaButti K."/>
            <person name="Lindquist E.A."/>
            <person name="Lipzen A."/>
            <person name="Lundell T."/>
            <person name="Morin E."/>
            <person name="Murat C."/>
            <person name="Riley R."/>
            <person name="Ohm R."/>
            <person name="Sun H."/>
            <person name="Tunlid A."/>
            <person name="Henrissat B."/>
            <person name="Grigoriev I.V."/>
            <person name="Hibbett D.S."/>
            <person name="Martin F."/>
        </authorList>
    </citation>
    <scope>NUCLEOTIDE SEQUENCE [LARGE SCALE GENOMIC DNA]</scope>
    <source>
        <strain evidence="2 3">FD-325 SS-3</strain>
    </source>
</reference>
<gene>
    <name evidence="2" type="ORF">PLICRDRAFT_355137</name>
</gene>
<evidence type="ECO:0000313" key="3">
    <source>
        <dbReference type="Proteomes" id="UP000053263"/>
    </source>
</evidence>
<dbReference type="HOGENOM" id="CLU_105958_1_0_1"/>
<sequence length="162" mass="17743">MAVLMGKTMVELRRLPVIATNTGCAYTGLLPTSSLFWTPALIFEPILCLCVVVKTWKDLPRGIIWGPAKTLPAVLARDSFMYFITVFASLLAATIIWAHYPHYINLINPWASAIPSLLGSRLLLNMRATMLETEVLTTKGIGMPMDDDTITLPPLVAANAQA</sequence>
<keyword evidence="1" id="KW-0812">Transmembrane</keyword>
<feature type="transmembrane region" description="Helical" evidence="1">
    <location>
        <begin position="80"/>
        <end position="100"/>
    </location>
</feature>
<name>A0A0C9SRG0_PLICR</name>
<keyword evidence="1" id="KW-0472">Membrane</keyword>